<dbReference type="EMBL" id="NEXD01000031">
    <property type="protein sequence ID" value="PSN85444.1"/>
    <property type="molecule type" value="Genomic_DNA"/>
</dbReference>
<dbReference type="InterPro" id="IPR008927">
    <property type="entry name" value="6-PGluconate_DH-like_C_sf"/>
</dbReference>
<keyword evidence="5" id="KW-0276">Fatty acid metabolism</keyword>
<evidence type="ECO:0000256" key="6">
    <source>
        <dbReference type="ARBA" id="ARBA00023002"/>
    </source>
</evidence>
<comment type="pathway">
    <text evidence="2">Lipid metabolism; fatty acid beta-oxidation.</text>
</comment>
<evidence type="ECO:0000256" key="5">
    <source>
        <dbReference type="ARBA" id="ARBA00022832"/>
    </source>
</evidence>
<dbReference type="GO" id="GO:0016853">
    <property type="term" value="F:isomerase activity"/>
    <property type="evidence" value="ECO:0007669"/>
    <property type="project" value="UniProtKB-KW"/>
</dbReference>
<dbReference type="Pfam" id="PF00725">
    <property type="entry name" value="3HCDH"/>
    <property type="match status" value="2"/>
</dbReference>
<dbReference type="Gene3D" id="3.90.226.10">
    <property type="entry name" value="2-enoyl-CoA Hydratase, Chain A, domain 1"/>
    <property type="match status" value="1"/>
</dbReference>
<dbReference type="FunFam" id="3.40.50.720:FF:000009">
    <property type="entry name" value="Fatty oxidation complex, alpha subunit"/>
    <property type="match status" value="1"/>
</dbReference>
<dbReference type="FunFam" id="1.10.12.10:FF:000001">
    <property type="entry name" value="Probable enoyl-CoA hydratase, mitochondrial"/>
    <property type="match status" value="1"/>
</dbReference>
<dbReference type="UniPathway" id="UPA00659"/>
<dbReference type="SUPFAM" id="SSF52096">
    <property type="entry name" value="ClpP/crotonase"/>
    <property type="match status" value="1"/>
</dbReference>
<evidence type="ECO:0000259" key="14">
    <source>
        <dbReference type="Pfam" id="PF02737"/>
    </source>
</evidence>
<evidence type="ECO:0000256" key="7">
    <source>
        <dbReference type="ARBA" id="ARBA00023027"/>
    </source>
</evidence>
<dbReference type="CDD" id="cd06558">
    <property type="entry name" value="crotonase-like"/>
    <property type="match status" value="1"/>
</dbReference>
<feature type="domain" description="3-hydroxyacyl-CoA dehydrogenase C-terminal" evidence="13">
    <location>
        <begin position="305"/>
        <end position="354"/>
    </location>
</feature>
<dbReference type="Proteomes" id="UP000240569">
    <property type="component" value="Unassembled WGS sequence"/>
</dbReference>
<keyword evidence="10" id="KW-0413">Isomerase</keyword>
<dbReference type="InterPro" id="IPR006108">
    <property type="entry name" value="3HC_DH_C"/>
</dbReference>
<name>A0A2R6AGC6_9ARCH</name>
<evidence type="ECO:0000313" key="15">
    <source>
        <dbReference type="EMBL" id="PSN85444.1"/>
    </source>
</evidence>
<evidence type="ECO:0000313" key="16">
    <source>
        <dbReference type="Proteomes" id="UP000240569"/>
    </source>
</evidence>
<organism evidence="15 16">
    <name type="scientific">Candidatus Marsarchaeota G1 archaeon BE_D</name>
    <dbReference type="NCBI Taxonomy" id="1978156"/>
    <lineage>
        <taxon>Archaea</taxon>
        <taxon>Candidatus Marsarchaeota</taxon>
        <taxon>Candidatus Marsarchaeota group 1</taxon>
    </lineage>
</organism>
<dbReference type="InterPro" id="IPR014748">
    <property type="entry name" value="Enoyl-CoA_hydra_C"/>
</dbReference>
<dbReference type="InterPro" id="IPR006176">
    <property type="entry name" value="3-OHacyl-CoA_DH_NAD-bd"/>
</dbReference>
<dbReference type="InterPro" id="IPR013328">
    <property type="entry name" value="6PGD_dom2"/>
</dbReference>
<reference evidence="15 16" key="1">
    <citation type="submission" date="2017-04" db="EMBL/GenBank/DDBJ databases">
        <title>Novel microbial lineages endemic to geothermal iron-oxide mats fill important gaps in the evolutionary history of Archaea.</title>
        <authorList>
            <person name="Jay Z.J."/>
            <person name="Beam J.P."/>
            <person name="Dlakic M."/>
            <person name="Rusch D.B."/>
            <person name="Kozubal M.A."/>
            <person name="Inskeep W.P."/>
        </authorList>
    </citation>
    <scope>NUCLEOTIDE SEQUENCE [LARGE SCALE GENOMIC DNA]</scope>
    <source>
        <strain evidence="15">BE_D</strain>
    </source>
</reference>
<dbReference type="PANTHER" id="PTHR23309:SF49">
    <property type="entry name" value="PEROXISOMAL BIFUNCTIONAL ENZYME"/>
    <property type="match status" value="1"/>
</dbReference>
<evidence type="ECO:0000256" key="1">
    <source>
        <dbReference type="ARBA" id="ARBA00004275"/>
    </source>
</evidence>
<keyword evidence="7" id="KW-0520">NAD</keyword>
<dbReference type="PANTHER" id="PTHR23309">
    <property type="entry name" value="3-HYDROXYACYL-COA DEHYROGENASE"/>
    <property type="match status" value="1"/>
</dbReference>
<feature type="domain" description="3-hydroxyacyl-CoA dehydrogenase NAD binding" evidence="14">
    <location>
        <begin position="5"/>
        <end position="184"/>
    </location>
</feature>
<keyword evidence="6" id="KW-0560">Oxidoreductase</keyword>
<proteinExistence type="inferred from homology"/>
<evidence type="ECO:0000256" key="4">
    <source>
        <dbReference type="ARBA" id="ARBA00011245"/>
    </source>
</evidence>
<evidence type="ECO:0000256" key="3">
    <source>
        <dbReference type="ARBA" id="ARBA00005254"/>
    </source>
</evidence>
<dbReference type="AlphaFoldDB" id="A0A2R6AGC6"/>
<comment type="subcellular location">
    <subcellularLocation>
        <location evidence="1">Peroxisome</location>
    </subcellularLocation>
</comment>
<dbReference type="Pfam" id="PF02737">
    <property type="entry name" value="3HCDH_N"/>
    <property type="match status" value="1"/>
</dbReference>
<comment type="subunit">
    <text evidence="4">Monomer.</text>
</comment>
<feature type="domain" description="3-hydroxyacyl-CoA dehydrogenase C-terminal" evidence="13">
    <location>
        <begin position="188"/>
        <end position="282"/>
    </location>
</feature>
<dbReference type="InterPro" id="IPR029045">
    <property type="entry name" value="ClpP/crotonase-like_dom_sf"/>
</dbReference>
<comment type="caution">
    <text evidence="15">The sequence shown here is derived from an EMBL/GenBank/DDBJ whole genome shotgun (WGS) entry which is preliminary data.</text>
</comment>
<keyword evidence="11" id="KW-0456">Lyase</keyword>
<dbReference type="GO" id="GO:0006635">
    <property type="term" value="P:fatty acid beta-oxidation"/>
    <property type="evidence" value="ECO:0007669"/>
    <property type="project" value="UniProtKB-UniPathway"/>
</dbReference>
<dbReference type="Gene3D" id="1.10.1040.10">
    <property type="entry name" value="N-(1-d-carboxylethyl)-l-norvaline Dehydrogenase, domain 2"/>
    <property type="match status" value="2"/>
</dbReference>
<evidence type="ECO:0000256" key="10">
    <source>
        <dbReference type="ARBA" id="ARBA00023235"/>
    </source>
</evidence>
<keyword evidence="12" id="KW-0511">Multifunctional enzyme</keyword>
<evidence type="ECO:0000259" key="13">
    <source>
        <dbReference type="Pfam" id="PF00725"/>
    </source>
</evidence>
<dbReference type="InterPro" id="IPR036291">
    <property type="entry name" value="NAD(P)-bd_dom_sf"/>
</dbReference>
<dbReference type="GO" id="GO:0004300">
    <property type="term" value="F:enoyl-CoA hydratase activity"/>
    <property type="evidence" value="ECO:0007669"/>
    <property type="project" value="UniProtKB-ARBA"/>
</dbReference>
<evidence type="ECO:0000256" key="11">
    <source>
        <dbReference type="ARBA" id="ARBA00023239"/>
    </source>
</evidence>
<keyword evidence="8" id="KW-0443">Lipid metabolism</keyword>
<dbReference type="SUPFAM" id="SSF48179">
    <property type="entry name" value="6-phosphogluconate dehydrogenase C-terminal domain-like"/>
    <property type="match status" value="2"/>
</dbReference>
<dbReference type="Pfam" id="PF00378">
    <property type="entry name" value="ECH_1"/>
    <property type="match status" value="1"/>
</dbReference>
<dbReference type="Gene3D" id="1.10.12.10">
    <property type="entry name" value="Lyase 2-enoyl-coa Hydratase, Chain A, domain 2"/>
    <property type="match status" value="1"/>
</dbReference>
<gene>
    <name evidence="15" type="ORF">B9Q02_06280</name>
</gene>
<evidence type="ECO:0000256" key="2">
    <source>
        <dbReference type="ARBA" id="ARBA00005005"/>
    </source>
</evidence>
<dbReference type="SUPFAM" id="SSF51735">
    <property type="entry name" value="NAD(P)-binding Rossmann-fold domains"/>
    <property type="match status" value="1"/>
</dbReference>
<dbReference type="Gene3D" id="3.40.50.720">
    <property type="entry name" value="NAD(P)-binding Rossmann-like Domain"/>
    <property type="match status" value="1"/>
</dbReference>
<sequence>MEIKSVAVLGAGEMGHGIAQVFAQAGFDVRLMDKYPEALERAKQRIQESLTKLSERGRIKKEEAQIAYARIVFTQSVEQAVSGVQLVIEAVPEKLEIKSAVLKHADKFAPKDAVFASNTSNIRITTLARVTSRAERFVGLHFFNPPVIMKLVEVTPADTTDPSIVDEMVELCKKIGKTPVRLKKDSPGFIVNRINAADMLFFCLVLDKGVAKPEEVDSYIRSQGLPMGPYELLDFVGLDIAHDSLLYLSQELSEDYSKCKTIKELYEKGALGKKSGRGFYDWSSGKPSIPSAKPTDKLTLLDIFAIEINEAVKLIEEGVATPEDIETAVKLGMNRPFGPISVAKSFTSLEVRQKLEELSQKFECKVFYPTRSIREGKLREVIEGRVEGAQKSSQKVYVEKKGKVAKLLINKPPLNTIDSEVLDALEKSLEELSHDKEIRVLLVTGAGDTFSAGAELSQFFRNSVEFSSFARKGERVFRRLSELPFLTVAFVKKYALGGALELALWCDLRLATPESQMGFPEVTLGLIPAWSGTQRLARLIGVSRASELILTGKRISAKQAYEWGLVNALVEDEASVIKFAEELAQKLAPISVMLAKTLLNKGTEAPSDIGLELEAMAAGLLFSTEDLKEGISAFLQKRQPEFRGV</sequence>
<evidence type="ECO:0000256" key="9">
    <source>
        <dbReference type="ARBA" id="ARBA00023140"/>
    </source>
</evidence>
<dbReference type="FunFam" id="3.90.226.10:FF:000009">
    <property type="entry name" value="Carnitinyl-CoA dehydratase"/>
    <property type="match status" value="1"/>
</dbReference>
<comment type="similarity">
    <text evidence="3">Belongs to the enoyl-CoA hydratase/isomerase family.</text>
</comment>
<dbReference type="GO" id="GO:0070403">
    <property type="term" value="F:NAD+ binding"/>
    <property type="evidence" value="ECO:0007669"/>
    <property type="project" value="InterPro"/>
</dbReference>
<evidence type="ECO:0000256" key="12">
    <source>
        <dbReference type="ARBA" id="ARBA00023268"/>
    </source>
</evidence>
<dbReference type="InterPro" id="IPR001753">
    <property type="entry name" value="Enoyl-CoA_hydra/iso"/>
</dbReference>
<evidence type="ECO:0000256" key="8">
    <source>
        <dbReference type="ARBA" id="ARBA00023098"/>
    </source>
</evidence>
<dbReference type="GO" id="GO:0003857">
    <property type="term" value="F:(3S)-3-hydroxyacyl-CoA dehydrogenase (NAD+) activity"/>
    <property type="evidence" value="ECO:0007669"/>
    <property type="project" value="TreeGrafter"/>
</dbReference>
<keyword evidence="9" id="KW-0576">Peroxisome</keyword>
<protein>
    <submittedName>
        <fullName evidence="15">3-hydroxyacyl-CoA dehydrogenase</fullName>
    </submittedName>
</protein>
<accession>A0A2R6AGC6</accession>